<dbReference type="PATRIC" id="fig|1618547.3.peg.63"/>
<dbReference type="InterPro" id="IPR013216">
    <property type="entry name" value="Methyltransf_11"/>
</dbReference>
<accession>A0A0G0L1C7</accession>
<protein>
    <recommendedName>
        <fullName evidence="1">Methyltransferase type 11 domain-containing protein</fullName>
    </recommendedName>
</protein>
<dbReference type="SUPFAM" id="SSF53335">
    <property type="entry name" value="S-adenosyl-L-methionine-dependent methyltransferases"/>
    <property type="match status" value="1"/>
</dbReference>
<name>A0A0G0L1C7_9BACT</name>
<evidence type="ECO:0000313" key="2">
    <source>
        <dbReference type="EMBL" id="KKQ84797.1"/>
    </source>
</evidence>
<feature type="domain" description="Methyltransferase type 11" evidence="1">
    <location>
        <begin position="45"/>
        <end position="135"/>
    </location>
</feature>
<dbReference type="Gene3D" id="3.40.50.150">
    <property type="entry name" value="Vaccinia Virus protein VP39"/>
    <property type="match status" value="1"/>
</dbReference>
<dbReference type="GO" id="GO:0008757">
    <property type="term" value="F:S-adenosylmethionine-dependent methyltransferase activity"/>
    <property type="evidence" value="ECO:0007669"/>
    <property type="project" value="InterPro"/>
</dbReference>
<organism evidence="2 3">
    <name type="scientific">Candidatus Woesebacteria bacterium GW2011_GWA1_38_8</name>
    <dbReference type="NCBI Taxonomy" id="1618547"/>
    <lineage>
        <taxon>Bacteria</taxon>
        <taxon>Candidatus Woeseibacteriota</taxon>
    </lineage>
</organism>
<proteinExistence type="predicted"/>
<evidence type="ECO:0000313" key="3">
    <source>
        <dbReference type="Proteomes" id="UP000034710"/>
    </source>
</evidence>
<dbReference type="InterPro" id="IPR029063">
    <property type="entry name" value="SAM-dependent_MTases_sf"/>
</dbReference>
<dbReference type="Proteomes" id="UP000034710">
    <property type="component" value="Unassembled WGS sequence"/>
</dbReference>
<dbReference type="AlphaFoldDB" id="A0A0G0L1C7"/>
<gene>
    <name evidence="2" type="ORF">UT06_C0001G0062</name>
</gene>
<reference evidence="2 3" key="1">
    <citation type="journal article" date="2015" name="Nature">
        <title>rRNA introns, odd ribosomes, and small enigmatic genomes across a large radiation of phyla.</title>
        <authorList>
            <person name="Brown C.T."/>
            <person name="Hug L.A."/>
            <person name="Thomas B.C."/>
            <person name="Sharon I."/>
            <person name="Castelle C.J."/>
            <person name="Singh A."/>
            <person name="Wilkins M.J."/>
            <person name="Williams K.H."/>
            <person name="Banfield J.F."/>
        </authorList>
    </citation>
    <scope>NUCLEOTIDE SEQUENCE [LARGE SCALE GENOMIC DNA]</scope>
</reference>
<dbReference type="Pfam" id="PF08241">
    <property type="entry name" value="Methyltransf_11"/>
    <property type="match status" value="1"/>
</dbReference>
<dbReference type="CDD" id="cd02440">
    <property type="entry name" value="AdoMet_MTases"/>
    <property type="match status" value="1"/>
</dbReference>
<comment type="caution">
    <text evidence="2">The sequence shown here is derived from an EMBL/GenBank/DDBJ whole genome shotgun (WGS) entry which is preliminary data.</text>
</comment>
<dbReference type="EMBL" id="LBVJ01000001">
    <property type="protein sequence ID" value="KKQ84797.1"/>
    <property type="molecule type" value="Genomic_DNA"/>
</dbReference>
<evidence type="ECO:0000259" key="1">
    <source>
        <dbReference type="Pfam" id="PF08241"/>
    </source>
</evidence>
<sequence length="264" mass="31100">MKIKLNKHDLYRLIENFWFAPNDALLRSVEVSIWKNIKFKKPVMEIGVGDGIMDKFLFKNKIIDVGIDIDAKGIINAKNNSLYKKVVFMSAANMNIHNSTFNTIIANSTFEHIKYDLKAISEVSRVLKKNGKFIFCVPTDRFAGLLSQNSKDESEILSYNKRVSQFHYRSLREWTKILKTNGLKIVDYKYYFPENVFKMWYKLHKLVVLKPYKRELWSYLKDSPLRKFIPETVVIKLLKILLLPYYYSIVSDDGVWIFIISQKT</sequence>